<accession>A0ABS1NER5</accession>
<dbReference type="Pfam" id="PF08031">
    <property type="entry name" value="BBE"/>
    <property type="match status" value="1"/>
</dbReference>
<dbReference type="PROSITE" id="PS00862">
    <property type="entry name" value="OX2_COVAL_FAD"/>
    <property type="match status" value="1"/>
</dbReference>
<keyword evidence="5" id="KW-0560">Oxidoreductase</keyword>
<comment type="caution">
    <text evidence="7">The sequence shown here is derived from an EMBL/GenBank/DDBJ whole genome shotgun (WGS) entry which is preliminary data.</text>
</comment>
<keyword evidence="3" id="KW-0285">Flavoprotein</keyword>
<evidence type="ECO:0000256" key="4">
    <source>
        <dbReference type="ARBA" id="ARBA00022827"/>
    </source>
</evidence>
<protein>
    <submittedName>
        <fullName evidence="7">FAD-binding oxidoreductase</fullName>
    </submittedName>
</protein>
<dbReference type="InterPro" id="IPR016169">
    <property type="entry name" value="FAD-bd_PCMH_sub2"/>
</dbReference>
<dbReference type="PROSITE" id="PS51387">
    <property type="entry name" value="FAD_PCMH"/>
    <property type="match status" value="1"/>
</dbReference>
<dbReference type="InterPro" id="IPR036318">
    <property type="entry name" value="FAD-bd_PCMH-like_sf"/>
</dbReference>
<dbReference type="InterPro" id="IPR006094">
    <property type="entry name" value="Oxid_FAD_bind_N"/>
</dbReference>
<dbReference type="InterPro" id="IPR012951">
    <property type="entry name" value="BBE"/>
</dbReference>
<comment type="similarity">
    <text evidence="2">Belongs to the oxygen-dependent FAD-linked oxidoreductase family.</text>
</comment>
<dbReference type="PANTHER" id="PTHR42973">
    <property type="entry name" value="BINDING OXIDOREDUCTASE, PUTATIVE (AFU_ORTHOLOGUE AFUA_1G17690)-RELATED"/>
    <property type="match status" value="1"/>
</dbReference>
<dbReference type="Gene3D" id="3.30.465.10">
    <property type="match status" value="1"/>
</dbReference>
<name>A0ABS1NER5_9ACTN</name>
<dbReference type="EMBL" id="JAERRF010000009">
    <property type="protein sequence ID" value="MBL1098437.1"/>
    <property type="molecule type" value="Genomic_DNA"/>
</dbReference>
<dbReference type="Proteomes" id="UP000634229">
    <property type="component" value="Unassembled WGS sequence"/>
</dbReference>
<dbReference type="PANTHER" id="PTHR42973:SF39">
    <property type="entry name" value="FAD-BINDING PCMH-TYPE DOMAIN-CONTAINING PROTEIN"/>
    <property type="match status" value="1"/>
</dbReference>
<keyword evidence="8" id="KW-1185">Reference proteome</keyword>
<evidence type="ECO:0000256" key="1">
    <source>
        <dbReference type="ARBA" id="ARBA00001974"/>
    </source>
</evidence>
<evidence type="ECO:0000256" key="2">
    <source>
        <dbReference type="ARBA" id="ARBA00005466"/>
    </source>
</evidence>
<feature type="domain" description="FAD-binding PCMH-type" evidence="6">
    <location>
        <begin position="62"/>
        <end position="232"/>
    </location>
</feature>
<proteinExistence type="inferred from homology"/>
<evidence type="ECO:0000313" key="8">
    <source>
        <dbReference type="Proteomes" id="UP000634229"/>
    </source>
</evidence>
<dbReference type="InterPro" id="IPR050416">
    <property type="entry name" value="FAD-linked_Oxidoreductase"/>
</dbReference>
<dbReference type="Gene3D" id="3.40.462.20">
    <property type="match status" value="1"/>
</dbReference>
<organism evidence="7 8">
    <name type="scientific">Streptomyces coffeae</name>
    <dbReference type="NCBI Taxonomy" id="621382"/>
    <lineage>
        <taxon>Bacteria</taxon>
        <taxon>Bacillati</taxon>
        <taxon>Actinomycetota</taxon>
        <taxon>Actinomycetes</taxon>
        <taxon>Kitasatosporales</taxon>
        <taxon>Streptomycetaceae</taxon>
        <taxon>Streptomyces</taxon>
    </lineage>
</organism>
<evidence type="ECO:0000259" key="6">
    <source>
        <dbReference type="PROSITE" id="PS51387"/>
    </source>
</evidence>
<dbReference type="RefSeq" id="WP_201875850.1">
    <property type="nucleotide sequence ID" value="NZ_JAERRF010000009.1"/>
</dbReference>
<dbReference type="SUPFAM" id="SSF56176">
    <property type="entry name" value="FAD-binding/transporter-associated domain-like"/>
    <property type="match status" value="1"/>
</dbReference>
<sequence>MAATTVAGGAFAGFGGLVHAAPRGTLPDLAWNELARSLDGTLIRPEDDGYREWGHPQNLRYDARRPAGVVVCHTARDVRTAILFAQRTGIHLVARSGGHSYGGYSATRGLLVDLGQLNEVRPDREAGTVTVGAGARNSGIYTALQPHNLAISAGRCPTVGISGLTLGGGFGFSSRKLGLTADALERTTVVTAAGNSLVCDDRQHPDLFWACRGGGGGNFGINTEFTFRTTPVDTVAVYQLDWDWQDTPAAFAAVQALVTQAPSAFSCRIGGGSAGRTRPEIDGARKVSAIGQFFGTADDLRDLLAPVLRAARPERTLIENQTFWQAKDFLYHSVPSDRYAVTSRYLDRPLPERGVAAFMEAIDAWPGSSNPDGAGIALFAWGGAIAEVGPRETAFIHRTACFLLASETTWAVQDDAALVTANLRWLQELSRTLDTYGNGQAYQNFIDPDLRDWRRAYYGADYPRLTQVKRTYDPENFFHFAQSITG</sequence>
<keyword evidence="4" id="KW-0274">FAD</keyword>
<dbReference type="InterPro" id="IPR006093">
    <property type="entry name" value="Oxy_OxRdtase_FAD_BS"/>
</dbReference>
<reference evidence="7 8" key="1">
    <citation type="submission" date="2021-01" db="EMBL/GenBank/DDBJ databases">
        <title>WGS of actinomycetes isolated from Thailand.</title>
        <authorList>
            <person name="Thawai C."/>
        </authorList>
    </citation>
    <scope>NUCLEOTIDE SEQUENCE [LARGE SCALE GENOMIC DNA]</scope>
    <source>
        <strain evidence="7 8">CA1R205</strain>
    </source>
</reference>
<comment type="cofactor">
    <cofactor evidence="1">
        <name>FAD</name>
        <dbReference type="ChEBI" id="CHEBI:57692"/>
    </cofactor>
</comment>
<gene>
    <name evidence="7" type="ORF">JK363_17555</name>
</gene>
<dbReference type="Pfam" id="PF01565">
    <property type="entry name" value="FAD_binding_4"/>
    <property type="match status" value="1"/>
</dbReference>
<evidence type="ECO:0000256" key="3">
    <source>
        <dbReference type="ARBA" id="ARBA00022630"/>
    </source>
</evidence>
<evidence type="ECO:0000256" key="5">
    <source>
        <dbReference type="ARBA" id="ARBA00023002"/>
    </source>
</evidence>
<dbReference type="InterPro" id="IPR016166">
    <property type="entry name" value="FAD-bd_PCMH"/>
</dbReference>
<evidence type="ECO:0000313" key="7">
    <source>
        <dbReference type="EMBL" id="MBL1098437.1"/>
    </source>
</evidence>